<name>W5TTR2_9NOCA</name>
<dbReference type="InterPro" id="IPR010497">
    <property type="entry name" value="Epoxide_hydro_N"/>
</dbReference>
<protein>
    <submittedName>
        <fullName evidence="6">Putative eposide hydrolase, alpha/beta hydrolase family</fullName>
    </submittedName>
</protein>
<evidence type="ECO:0000256" key="2">
    <source>
        <dbReference type="ARBA" id="ARBA00022797"/>
    </source>
</evidence>
<dbReference type="PRINTS" id="PR00412">
    <property type="entry name" value="EPOXHYDRLASE"/>
</dbReference>
<feature type="domain" description="Epoxide hydrolase N-terminal" evidence="5">
    <location>
        <begin position="5"/>
        <end position="109"/>
    </location>
</feature>
<evidence type="ECO:0000259" key="5">
    <source>
        <dbReference type="Pfam" id="PF06441"/>
    </source>
</evidence>
<feature type="active site" description="Nucleophile" evidence="4">
    <location>
        <position position="178"/>
    </location>
</feature>
<dbReference type="AlphaFoldDB" id="W5TTR2"/>
<dbReference type="SUPFAM" id="SSF53474">
    <property type="entry name" value="alpha/beta-Hydrolases"/>
    <property type="match status" value="1"/>
</dbReference>
<dbReference type="Pfam" id="PF06441">
    <property type="entry name" value="EHN"/>
    <property type="match status" value="1"/>
</dbReference>
<reference evidence="6 7" key="1">
    <citation type="journal article" date="2014" name="Appl. Environ. Microbiol.">
        <title>Insights into the Microbial Degradation of Rubber and Gutta-Percha by Analysis of the Complete Genome of Nocardia nova SH22a.</title>
        <authorList>
            <person name="Luo Q."/>
            <person name="Hiessl S."/>
            <person name="Poehlein A."/>
            <person name="Daniel R."/>
            <person name="Steinbuchel A."/>
        </authorList>
    </citation>
    <scope>NUCLEOTIDE SEQUENCE [LARGE SCALE GENOMIC DNA]</scope>
    <source>
        <strain evidence="6">SH22a</strain>
    </source>
</reference>
<dbReference type="PANTHER" id="PTHR21661:SF35">
    <property type="entry name" value="EPOXIDE HYDROLASE"/>
    <property type="match status" value="1"/>
</dbReference>
<gene>
    <name evidence="6" type="ORF">NONO_c75580</name>
</gene>
<organism evidence="6 7">
    <name type="scientific">Nocardia nova SH22a</name>
    <dbReference type="NCBI Taxonomy" id="1415166"/>
    <lineage>
        <taxon>Bacteria</taxon>
        <taxon>Bacillati</taxon>
        <taxon>Actinomycetota</taxon>
        <taxon>Actinomycetes</taxon>
        <taxon>Mycobacteriales</taxon>
        <taxon>Nocardiaceae</taxon>
        <taxon>Nocardia</taxon>
    </lineage>
</organism>
<evidence type="ECO:0000256" key="4">
    <source>
        <dbReference type="PIRSR" id="PIRSR001112-1"/>
    </source>
</evidence>
<dbReference type="InterPro" id="IPR000639">
    <property type="entry name" value="Epox_hydrolase-like"/>
</dbReference>
<sequence>MSGRIREFRIDIPQSEIDDLHRRLAETRWAPQLPGGSQRGVPVAEVAALAEYWRTEFDWRAEEAKLNRFPQYLTEIDGLDVHFLHVRSSEPGALPLVLNHGWPNSFAEFAEIIDLLTDPRAHGGDPTRAFHVIVPSVPGFGFSAAPAETGWSTDRVGRMWVELMDRLGYSHYGVQGGDLGTYVSTAMAQAAPERVVGLYITAGLGFPTGADVPILTGSERAGYEAMMSADWVTGVDHHALLRAAPETFSIGWSDSPAGALAWMLQKFTDFSAAGPLAESIARDALLTNVGLYWFTRSFGTSAWSYYDSTGFAWPTGSDVVPTGVYSGAPGIRRLAERTAKIVHWPEGNPAGHHFIAMDQPEAYAADLQAFFGDLV</sequence>
<dbReference type="HOGENOM" id="CLU_019414_0_1_11"/>
<evidence type="ECO:0000256" key="3">
    <source>
        <dbReference type="ARBA" id="ARBA00022801"/>
    </source>
</evidence>
<dbReference type="EMBL" id="CP006850">
    <property type="protein sequence ID" value="AHH22313.1"/>
    <property type="molecule type" value="Genomic_DNA"/>
</dbReference>
<evidence type="ECO:0000313" key="7">
    <source>
        <dbReference type="Proteomes" id="UP000019150"/>
    </source>
</evidence>
<comment type="similarity">
    <text evidence="1">Belongs to the peptidase S33 family.</text>
</comment>
<keyword evidence="2" id="KW-0058">Aromatic hydrocarbons catabolism</keyword>
<dbReference type="KEGG" id="nno:NONO_c75580"/>
<dbReference type="eggNOG" id="COG1073">
    <property type="taxonomic scope" value="Bacteria"/>
</dbReference>
<dbReference type="GO" id="GO:0097176">
    <property type="term" value="P:epoxide metabolic process"/>
    <property type="evidence" value="ECO:0007669"/>
    <property type="project" value="TreeGrafter"/>
</dbReference>
<dbReference type="InterPro" id="IPR016292">
    <property type="entry name" value="Epoxide_hydrolase"/>
</dbReference>
<dbReference type="InterPro" id="IPR029058">
    <property type="entry name" value="AB_hydrolase_fold"/>
</dbReference>
<dbReference type="PANTHER" id="PTHR21661">
    <property type="entry name" value="EPOXIDE HYDROLASE 1-RELATED"/>
    <property type="match status" value="1"/>
</dbReference>
<evidence type="ECO:0000313" key="6">
    <source>
        <dbReference type="EMBL" id="AHH22313.1"/>
    </source>
</evidence>
<dbReference type="GO" id="GO:0004301">
    <property type="term" value="F:epoxide hydrolase activity"/>
    <property type="evidence" value="ECO:0007669"/>
    <property type="project" value="TreeGrafter"/>
</dbReference>
<feature type="active site" description="Proton acceptor" evidence="4">
    <location>
        <position position="353"/>
    </location>
</feature>
<dbReference type="PIRSF" id="PIRSF001112">
    <property type="entry name" value="Epoxide_hydrolase"/>
    <property type="match status" value="1"/>
</dbReference>
<dbReference type="Proteomes" id="UP000019150">
    <property type="component" value="Chromosome"/>
</dbReference>
<dbReference type="PATRIC" id="fig|1415166.3.peg.7757"/>
<feature type="active site" description="Proton donor" evidence="4">
    <location>
        <position position="305"/>
    </location>
</feature>
<accession>W5TTR2</accession>
<keyword evidence="3 6" id="KW-0378">Hydrolase</keyword>
<evidence type="ECO:0000256" key="1">
    <source>
        <dbReference type="ARBA" id="ARBA00010088"/>
    </source>
</evidence>
<dbReference type="OrthoDB" id="4654311at2"/>
<proteinExistence type="inferred from homology"/>
<dbReference type="RefSeq" id="WP_025353579.1">
    <property type="nucleotide sequence ID" value="NZ_CP006850.1"/>
</dbReference>
<dbReference type="STRING" id="1415166.NONO_c75580"/>
<keyword evidence="7" id="KW-1185">Reference proteome</keyword>
<dbReference type="Gene3D" id="3.40.50.1820">
    <property type="entry name" value="alpha/beta hydrolase"/>
    <property type="match status" value="1"/>
</dbReference>